<dbReference type="Proteomes" id="UP000001784">
    <property type="component" value="Chromosome"/>
</dbReference>
<feature type="region of interest" description="Disordered" evidence="1">
    <location>
        <begin position="1"/>
        <end position="34"/>
    </location>
</feature>
<dbReference type="HOGENOM" id="CLU_1401845_0_0_7"/>
<organism evidence="3 4">
    <name type="scientific">Syntrophobacter fumaroxidans (strain DSM 10017 / MPOB)</name>
    <dbReference type="NCBI Taxonomy" id="335543"/>
    <lineage>
        <taxon>Bacteria</taxon>
        <taxon>Pseudomonadati</taxon>
        <taxon>Thermodesulfobacteriota</taxon>
        <taxon>Syntrophobacteria</taxon>
        <taxon>Syntrophobacterales</taxon>
        <taxon>Syntrophobacteraceae</taxon>
        <taxon>Syntrophobacter</taxon>
    </lineage>
</organism>
<dbReference type="InParanoid" id="A0LKF8"/>
<protein>
    <submittedName>
        <fullName evidence="3">Uncharacterized protein</fullName>
    </submittedName>
</protein>
<evidence type="ECO:0000313" key="3">
    <source>
        <dbReference type="EMBL" id="ABK17910.1"/>
    </source>
</evidence>
<dbReference type="eggNOG" id="ENOG50319CS">
    <property type="taxonomic scope" value="Bacteria"/>
</dbReference>
<reference evidence="3 4" key="1">
    <citation type="submission" date="2006-10" db="EMBL/GenBank/DDBJ databases">
        <title>Complete sequence of Syntrophobacter fumaroxidans MPOB.</title>
        <authorList>
            <consortium name="US DOE Joint Genome Institute"/>
            <person name="Copeland A."/>
            <person name="Lucas S."/>
            <person name="Lapidus A."/>
            <person name="Barry K."/>
            <person name="Detter J.C."/>
            <person name="Glavina del Rio T."/>
            <person name="Hammon N."/>
            <person name="Israni S."/>
            <person name="Pitluck S."/>
            <person name="Goltsman E.G."/>
            <person name="Martinez M."/>
            <person name="Schmutz J."/>
            <person name="Larimer F."/>
            <person name="Land M."/>
            <person name="Hauser L."/>
            <person name="Kyrpides N."/>
            <person name="Kim E."/>
            <person name="Boone D.R."/>
            <person name="Brockman F."/>
            <person name="Culley D."/>
            <person name="Ferry J."/>
            <person name="Gunsalus R."/>
            <person name="McInerney M.J."/>
            <person name="Morrison M."/>
            <person name="Plugge C."/>
            <person name="Rohlin L."/>
            <person name="Scholten J."/>
            <person name="Sieber J."/>
            <person name="Stams A.J.M."/>
            <person name="Worm P."/>
            <person name="Henstra A.M."/>
            <person name="Richardson P."/>
        </authorList>
    </citation>
    <scope>NUCLEOTIDE SEQUENCE [LARGE SCALE GENOMIC DNA]</scope>
    <source>
        <strain evidence="4">DSM 10017 / MPOB</strain>
    </source>
</reference>
<keyword evidence="2" id="KW-1133">Transmembrane helix</keyword>
<evidence type="ECO:0000256" key="1">
    <source>
        <dbReference type="SAM" id="MobiDB-lite"/>
    </source>
</evidence>
<keyword evidence="4" id="KW-1185">Reference proteome</keyword>
<feature type="transmembrane region" description="Helical" evidence="2">
    <location>
        <begin position="67"/>
        <end position="86"/>
    </location>
</feature>
<name>A0LKF8_SYNFM</name>
<keyword evidence="2" id="KW-0812">Transmembrane</keyword>
<accession>A0LKF8</accession>
<dbReference type="AlphaFoldDB" id="A0LKF8"/>
<feature type="compositionally biased region" description="Low complexity" evidence="1">
    <location>
        <begin position="15"/>
        <end position="34"/>
    </location>
</feature>
<dbReference type="KEGG" id="sfu:Sfum_2228"/>
<dbReference type="EMBL" id="CP000478">
    <property type="protein sequence ID" value="ABK17910.1"/>
    <property type="molecule type" value="Genomic_DNA"/>
</dbReference>
<gene>
    <name evidence="3" type="ordered locus">Sfum_2228</name>
</gene>
<evidence type="ECO:0000256" key="2">
    <source>
        <dbReference type="SAM" id="Phobius"/>
    </source>
</evidence>
<proteinExistence type="predicted"/>
<evidence type="ECO:0000313" key="4">
    <source>
        <dbReference type="Proteomes" id="UP000001784"/>
    </source>
</evidence>
<sequence>MSMAWQSGEHRHGMPVAVTGTPTGGTASPAAPAGAAFRTDRQLPVPRGACVNLKSDNAMDSSKIRSILLIVAGLLLMLLAASIAFGGEDDLSGEWKGSHFLSRIDARVDQHDERLDGVLTVIGPFNRKDVYHFTGSFKDGQVTGSHYTGHSFRGRVCARGRVCGLLTTRTGTAIEVEVERFSKPQHIAARGLTN</sequence>
<keyword evidence="2" id="KW-0472">Membrane</keyword>